<feature type="region of interest" description="Disordered" evidence="1">
    <location>
        <begin position="121"/>
        <end position="176"/>
    </location>
</feature>
<dbReference type="Proteomes" id="UP000023152">
    <property type="component" value="Unassembled WGS sequence"/>
</dbReference>
<feature type="compositionally biased region" description="Basic and acidic residues" evidence="1">
    <location>
        <begin position="121"/>
        <end position="145"/>
    </location>
</feature>
<feature type="compositionally biased region" description="Acidic residues" evidence="1">
    <location>
        <begin position="8"/>
        <end position="19"/>
    </location>
</feature>
<proteinExistence type="predicted"/>
<evidence type="ECO:0000313" key="2">
    <source>
        <dbReference type="EMBL" id="ETO27588.1"/>
    </source>
</evidence>
<feature type="region of interest" description="Disordered" evidence="1">
    <location>
        <begin position="1"/>
        <end position="78"/>
    </location>
</feature>
<gene>
    <name evidence="2" type="ORF">RFI_09544</name>
</gene>
<evidence type="ECO:0000313" key="3">
    <source>
        <dbReference type="Proteomes" id="UP000023152"/>
    </source>
</evidence>
<name>X6NNS8_RETFI</name>
<feature type="compositionally biased region" description="Polar residues" evidence="1">
    <location>
        <begin position="167"/>
        <end position="176"/>
    </location>
</feature>
<protein>
    <submittedName>
        <fullName evidence="2">Uncharacterized protein</fullName>
    </submittedName>
</protein>
<feature type="compositionally biased region" description="Basic and acidic residues" evidence="1">
    <location>
        <begin position="27"/>
        <end position="78"/>
    </location>
</feature>
<dbReference type="EMBL" id="ASPP01007160">
    <property type="protein sequence ID" value="ETO27588.1"/>
    <property type="molecule type" value="Genomic_DNA"/>
</dbReference>
<dbReference type="AlphaFoldDB" id="X6NNS8"/>
<sequence>MANKQILEMDEKDSEEEDRDNFLTSHVETKEYDEEHSHVSLMSEHSRSVHIKEPAVHAPTEKTKKQKERSPDEELEESMKRLKTTVYHGNTIRDLPSDVQDTTKQISLPVKTLGISVTEMQKEEFSDTKQDVEHPLTADNGHETEPEPEPEPELSLGDMLPLEQPELLSTGTVEMK</sequence>
<reference evidence="2 3" key="1">
    <citation type="journal article" date="2013" name="Curr. Biol.">
        <title>The Genome of the Foraminiferan Reticulomyxa filosa.</title>
        <authorList>
            <person name="Glockner G."/>
            <person name="Hulsmann N."/>
            <person name="Schleicher M."/>
            <person name="Noegel A.A."/>
            <person name="Eichinger L."/>
            <person name="Gallinger C."/>
            <person name="Pawlowski J."/>
            <person name="Sierra R."/>
            <person name="Euteneuer U."/>
            <person name="Pillet L."/>
            <person name="Moustafa A."/>
            <person name="Platzer M."/>
            <person name="Groth M."/>
            <person name="Szafranski K."/>
            <person name="Schliwa M."/>
        </authorList>
    </citation>
    <scope>NUCLEOTIDE SEQUENCE [LARGE SCALE GENOMIC DNA]</scope>
</reference>
<accession>X6NNS8</accession>
<comment type="caution">
    <text evidence="2">The sequence shown here is derived from an EMBL/GenBank/DDBJ whole genome shotgun (WGS) entry which is preliminary data.</text>
</comment>
<evidence type="ECO:0000256" key="1">
    <source>
        <dbReference type="SAM" id="MobiDB-lite"/>
    </source>
</evidence>
<keyword evidence="3" id="KW-1185">Reference proteome</keyword>
<organism evidence="2 3">
    <name type="scientific">Reticulomyxa filosa</name>
    <dbReference type="NCBI Taxonomy" id="46433"/>
    <lineage>
        <taxon>Eukaryota</taxon>
        <taxon>Sar</taxon>
        <taxon>Rhizaria</taxon>
        <taxon>Retaria</taxon>
        <taxon>Foraminifera</taxon>
        <taxon>Monothalamids</taxon>
        <taxon>Reticulomyxidae</taxon>
        <taxon>Reticulomyxa</taxon>
    </lineage>
</organism>